<comment type="catalytic activity">
    <reaction evidence="6">
        <text>N(2)-formyl-N(1)-(5-phospho-beta-D-ribosyl)glycinamide + L-glutamine + ATP + H2O = 2-formamido-N(1)-(5-O-phospho-beta-D-ribosyl)acetamidine + L-glutamate + ADP + phosphate + H(+)</text>
        <dbReference type="Rhea" id="RHEA:17129"/>
        <dbReference type="ChEBI" id="CHEBI:15377"/>
        <dbReference type="ChEBI" id="CHEBI:15378"/>
        <dbReference type="ChEBI" id="CHEBI:29985"/>
        <dbReference type="ChEBI" id="CHEBI:30616"/>
        <dbReference type="ChEBI" id="CHEBI:43474"/>
        <dbReference type="ChEBI" id="CHEBI:58359"/>
        <dbReference type="ChEBI" id="CHEBI:147286"/>
        <dbReference type="ChEBI" id="CHEBI:147287"/>
        <dbReference type="ChEBI" id="CHEBI:456216"/>
        <dbReference type="EC" id="6.3.5.3"/>
    </reaction>
</comment>
<dbReference type="UniPathway" id="UPA00074">
    <property type="reaction ID" value="UER00128"/>
</dbReference>
<keyword evidence="3 6" id="KW-0547">Nucleotide-binding</keyword>
<keyword evidence="1 6" id="KW-0963">Cytoplasm</keyword>
<dbReference type="EMBL" id="JPGK01000006">
    <property type="protein sequence ID" value="KGA93542.1"/>
    <property type="molecule type" value="Genomic_DNA"/>
</dbReference>
<dbReference type="EC" id="6.3.5.3" evidence="6"/>
<dbReference type="InterPro" id="IPR003850">
    <property type="entry name" value="PurS"/>
</dbReference>
<name>A0A094WD36_9BACT</name>
<reference evidence="7 8" key="1">
    <citation type="submission" date="2014-06" db="EMBL/GenBank/DDBJ databases">
        <title>Draft genome sequence of iron oxidizing acidophile Leptospirillum ferriphilum DSM14647.</title>
        <authorList>
            <person name="Cardenas J.P."/>
            <person name="Lazcano M."/>
            <person name="Ossandon F.J."/>
            <person name="Corbett M."/>
            <person name="Holmes D.S."/>
            <person name="Watkin E."/>
        </authorList>
    </citation>
    <scope>NUCLEOTIDE SEQUENCE [LARGE SCALE GENOMIC DNA]</scope>
    <source>
        <strain evidence="7 8">DSM 14647</strain>
    </source>
</reference>
<gene>
    <name evidence="6" type="primary">purS</name>
    <name evidence="7" type="ORF">LptCag_0155</name>
</gene>
<accession>A0A094WD36</accession>
<dbReference type="GO" id="GO:0004642">
    <property type="term" value="F:phosphoribosylformylglycinamidine synthase activity"/>
    <property type="evidence" value="ECO:0007669"/>
    <property type="project" value="UniProtKB-UniRule"/>
</dbReference>
<dbReference type="Proteomes" id="UP000029452">
    <property type="component" value="Unassembled WGS sequence"/>
</dbReference>
<dbReference type="NCBIfam" id="TIGR00302">
    <property type="entry name" value="phosphoribosylformylglycinamidine synthase subunit PurS"/>
    <property type="match status" value="1"/>
</dbReference>
<dbReference type="SUPFAM" id="SSF82697">
    <property type="entry name" value="PurS-like"/>
    <property type="match status" value="1"/>
</dbReference>
<evidence type="ECO:0000256" key="4">
    <source>
        <dbReference type="ARBA" id="ARBA00022755"/>
    </source>
</evidence>
<dbReference type="PANTHER" id="PTHR34696:SF1">
    <property type="entry name" value="PHOSPHORIBOSYLFORMYLGLYCINAMIDINE SYNTHASE SUBUNIT PURS"/>
    <property type="match status" value="1"/>
</dbReference>
<comment type="caution">
    <text evidence="7">The sequence shown here is derived from an EMBL/GenBank/DDBJ whole genome shotgun (WGS) entry which is preliminary data.</text>
</comment>
<dbReference type="Pfam" id="PF02700">
    <property type="entry name" value="PurS"/>
    <property type="match status" value="1"/>
</dbReference>
<comment type="function">
    <text evidence="6">Part of the phosphoribosylformylglycinamidine synthase complex involved in the purines biosynthetic pathway. Catalyzes the ATP-dependent conversion of formylglycinamide ribonucleotide (FGAR) and glutamine to yield formylglycinamidine ribonucleotide (FGAM) and glutamate. The FGAM synthase complex is composed of three subunits. PurQ produces an ammonia molecule by converting glutamine to glutamate. PurL transfers the ammonia molecule to FGAR to form FGAM in an ATP-dependent manner. PurS interacts with PurQ and PurL and is thought to assist in the transfer of the ammonia molecule from PurQ to PurL.</text>
</comment>
<dbReference type="InterPro" id="IPR036604">
    <property type="entry name" value="PurS-like_sf"/>
</dbReference>
<organism evidence="7 8">
    <name type="scientific">Leptospirillum ferriphilum</name>
    <dbReference type="NCBI Taxonomy" id="178606"/>
    <lineage>
        <taxon>Bacteria</taxon>
        <taxon>Pseudomonadati</taxon>
        <taxon>Nitrospirota</taxon>
        <taxon>Nitrospiria</taxon>
        <taxon>Nitrospirales</taxon>
        <taxon>Nitrospiraceae</taxon>
        <taxon>Leptospirillum</taxon>
    </lineage>
</organism>
<evidence type="ECO:0000256" key="2">
    <source>
        <dbReference type="ARBA" id="ARBA00022598"/>
    </source>
</evidence>
<dbReference type="PANTHER" id="PTHR34696">
    <property type="entry name" value="PHOSPHORIBOSYLFORMYLGLYCINAMIDINE SYNTHASE SUBUNIT PURS"/>
    <property type="match status" value="1"/>
</dbReference>
<protein>
    <recommendedName>
        <fullName evidence="6">Phosphoribosylformylglycinamidine synthase subunit PurS</fullName>
        <shortName evidence="6">FGAM synthase</shortName>
        <ecNumber evidence="6">6.3.5.3</ecNumber>
    </recommendedName>
    <alternativeName>
        <fullName evidence="6">Formylglycinamide ribonucleotide amidotransferase subunit III</fullName>
        <shortName evidence="6">FGAR amidotransferase III</shortName>
        <shortName evidence="6">FGAR-AT III</shortName>
    </alternativeName>
    <alternativeName>
        <fullName evidence="6">Phosphoribosylformylglycinamidine synthase subunit III</fullName>
    </alternativeName>
</protein>
<dbReference type="AlphaFoldDB" id="A0A094WD36"/>
<dbReference type="GO" id="GO:0005524">
    <property type="term" value="F:ATP binding"/>
    <property type="evidence" value="ECO:0007669"/>
    <property type="project" value="UniProtKB-UniRule"/>
</dbReference>
<evidence type="ECO:0000256" key="1">
    <source>
        <dbReference type="ARBA" id="ARBA00022490"/>
    </source>
</evidence>
<evidence type="ECO:0000256" key="5">
    <source>
        <dbReference type="ARBA" id="ARBA00022840"/>
    </source>
</evidence>
<dbReference type="GO" id="GO:0006189">
    <property type="term" value="P:'de novo' IMP biosynthetic process"/>
    <property type="evidence" value="ECO:0007669"/>
    <property type="project" value="UniProtKB-UniRule"/>
</dbReference>
<dbReference type="OrthoDB" id="9799101at2"/>
<dbReference type="GO" id="GO:0005737">
    <property type="term" value="C:cytoplasm"/>
    <property type="evidence" value="ECO:0007669"/>
    <property type="project" value="UniProtKB-SubCell"/>
</dbReference>
<keyword evidence="4 6" id="KW-0658">Purine biosynthesis</keyword>
<evidence type="ECO:0000256" key="3">
    <source>
        <dbReference type="ARBA" id="ARBA00022741"/>
    </source>
</evidence>
<evidence type="ECO:0000313" key="7">
    <source>
        <dbReference type="EMBL" id="KGA93542.1"/>
    </source>
</evidence>
<comment type="pathway">
    <text evidence="6">Purine metabolism; IMP biosynthesis via de novo pathway; 5-amino-1-(5-phospho-D-ribosyl)imidazole from N(2)-formyl-N(1)-(5-phospho-D-ribosyl)glycinamide: step 1/2.</text>
</comment>
<comment type="subcellular location">
    <subcellularLocation>
        <location evidence="6">Cytoplasm</location>
    </subcellularLocation>
</comment>
<dbReference type="HAMAP" id="MF_01926">
    <property type="entry name" value="PurS"/>
    <property type="match status" value="1"/>
</dbReference>
<proteinExistence type="inferred from homology"/>
<keyword evidence="2 6" id="KW-0436">Ligase</keyword>
<evidence type="ECO:0000256" key="6">
    <source>
        <dbReference type="HAMAP-Rule" id="MF_01926"/>
    </source>
</evidence>
<dbReference type="Gene3D" id="3.30.1280.10">
    <property type="entry name" value="Phosphoribosylformylglycinamidine synthase subunit PurS"/>
    <property type="match status" value="1"/>
</dbReference>
<keyword evidence="5 6" id="KW-0067">ATP-binding</keyword>
<evidence type="ECO:0000313" key="8">
    <source>
        <dbReference type="Proteomes" id="UP000029452"/>
    </source>
</evidence>
<dbReference type="RefSeq" id="WP_052157903.1">
    <property type="nucleotide sequence ID" value="NZ_JBPKCJ010000005.1"/>
</dbReference>
<comment type="subunit">
    <text evidence="6">Part of the FGAM synthase complex composed of 1 PurL, 1 PurQ and 2 PurS subunits.</text>
</comment>
<sequence>MNRSSEQQTHMVKATILIRVREGILDPQGQAVLQVLHDMGENEVQDVRIGKIVEILLPESVASSGKIDTWCAGFLANPLVESFEIRSIEPVLRSSVGA</sequence>
<comment type="similarity">
    <text evidence="6">Belongs to the PurS family.</text>
</comment>
<dbReference type="PATRIC" id="fig|178606.4.peg.1754"/>